<gene>
    <name evidence="2" type="ORF">NAV_LOCUS9020</name>
</gene>
<organism evidence="2 3">
    <name type="scientific">Acanthocheilonema viteae</name>
    <name type="common">Filarial nematode worm</name>
    <name type="synonym">Dipetalonema viteae</name>
    <dbReference type="NCBI Taxonomy" id="6277"/>
    <lineage>
        <taxon>Eukaryota</taxon>
        <taxon>Metazoa</taxon>
        <taxon>Ecdysozoa</taxon>
        <taxon>Nematoda</taxon>
        <taxon>Chromadorea</taxon>
        <taxon>Rhabditida</taxon>
        <taxon>Spirurina</taxon>
        <taxon>Spiruromorpha</taxon>
        <taxon>Filarioidea</taxon>
        <taxon>Onchocercidae</taxon>
        <taxon>Acanthocheilonema</taxon>
    </lineage>
</organism>
<feature type="region of interest" description="Disordered" evidence="1">
    <location>
        <begin position="1"/>
        <end position="38"/>
    </location>
</feature>
<name>A0A498SVS1_ACAVI</name>
<proteinExistence type="predicted"/>
<reference evidence="2 3" key="1">
    <citation type="submission" date="2018-08" db="EMBL/GenBank/DDBJ databases">
        <authorList>
            <person name="Laetsch R D."/>
            <person name="Stevens L."/>
            <person name="Kumar S."/>
            <person name="Blaxter L. M."/>
        </authorList>
    </citation>
    <scope>NUCLEOTIDE SEQUENCE [LARGE SCALE GENOMIC DNA]</scope>
</reference>
<evidence type="ECO:0000256" key="1">
    <source>
        <dbReference type="SAM" id="MobiDB-lite"/>
    </source>
</evidence>
<sequence>MTSAKRIGNKSKISEIDSDNNDNNHNHNHNNNNNNNNSIIKWGKYNSSELNLENCRNTLLDKFENFANQFAAGWKYHISNTDGIKEAWIHFEDFYTEICLLAIERGLFSVHDEIEPRDIAGLFPTYTITDEYRTPEECDELLTKKVDALASKLSPNWTNAVININDTSKAW</sequence>
<dbReference type="EMBL" id="UPTC01003218">
    <property type="protein sequence ID" value="VBB34229.1"/>
    <property type="molecule type" value="Genomic_DNA"/>
</dbReference>
<evidence type="ECO:0000313" key="3">
    <source>
        <dbReference type="Proteomes" id="UP000276991"/>
    </source>
</evidence>
<dbReference type="STRING" id="6277.A0A498SVS1"/>
<accession>A0A498SVS1</accession>
<feature type="non-terminal residue" evidence="2">
    <location>
        <position position="171"/>
    </location>
</feature>
<protein>
    <submittedName>
        <fullName evidence="2">Uncharacterized protein</fullName>
    </submittedName>
</protein>
<dbReference type="OrthoDB" id="5868887at2759"/>
<evidence type="ECO:0000313" key="2">
    <source>
        <dbReference type="EMBL" id="VBB34229.1"/>
    </source>
</evidence>
<dbReference type="Proteomes" id="UP000276991">
    <property type="component" value="Unassembled WGS sequence"/>
</dbReference>
<dbReference type="AlphaFoldDB" id="A0A498SVS1"/>
<keyword evidence="3" id="KW-1185">Reference proteome</keyword>